<organism evidence="2 3">
    <name type="scientific">Candidatus Borkfalkia excrementigallinarum</name>
    <dbReference type="NCBI Taxonomy" id="2838506"/>
    <lineage>
        <taxon>Bacteria</taxon>
        <taxon>Bacillati</taxon>
        <taxon>Bacillota</taxon>
        <taxon>Clostridia</taxon>
        <taxon>Christensenellales</taxon>
        <taxon>Christensenellaceae</taxon>
        <taxon>Candidatus Borkfalkia</taxon>
    </lineage>
</organism>
<dbReference type="EMBL" id="DXCQ01000056">
    <property type="protein sequence ID" value="HIY97239.1"/>
    <property type="molecule type" value="Genomic_DNA"/>
</dbReference>
<keyword evidence="1" id="KW-0472">Membrane</keyword>
<comment type="caution">
    <text evidence="2">The sequence shown here is derived from an EMBL/GenBank/DDBJ whole genome shotgun (WGS) entry which is preliminary data.</text>
</comment>
<feature type="transmembrane region" description="Helical" evidence="1">
    <location>
        <begin position="581"/>
        <end position="601"/>
    </location>
</feature>
<reference evidence="2" key="1">
    <citation type="journal article" date="2021" name="PeerJ">
        <title>Extensive microbial diversity within the chicken gut microbiome revealed by metagenomics and culture.</title>
        <authorList>
            <person name="Gilroy R."/>
            <person name="Ravi A."/>
            <person name="Getino M."/>
            <person name="Pursley I."/>
            <person name="Horton D.L."/>
            <person name="Alikhan N.F."/>
            <person name="Baker D."/>
            <person name="Gharbi K."/>
            <person name="Hall N."/>
            <person name="Watson M."/>
            <person name="Adriaenssens E.M."/>
            <person name="Foster-Nyarko E."/>
            <person name="Jarju S."/>
            <person name="Secka A."/>
            <person name="Antonio M."/>
            <person name="Oren A."/>
            <person name="Chaudhuri R.R."/>
            <person name="La Ragione R."/>
            <person name="Hildebrand F."/>
            <person name="Pallen M.J."/>
        </authorList>
    </citation>
    <scope>NUCLEOTIDE SEQUENCE</scope>
    <source>
        <strain evidence="2">1345</strain>
    </source>
</reference>
<evidence type="ECO:0000256" key="1">
    <source>
        <dbReference type="SAM" id="Phobius"/>
    </source>
</evidence>
<reference evidence="2" key="2">
    <citation type="submission" date="2021-04" db="EMBL/GenBank/DDBJ databases">
        <authorList>
            <person name="Gilroy R."/>
        </authorList>
    </citation>
    <scope>NUCLEOTIDE SEQUENCE</scope>
    <source>
        <strain evidence="2">1345</strain>
    </source>
</reference>
<proteinExistence type="predicted"/>
<gene>
    <name evidence="2" type="ORF">H9729_06075</name>
</gene>
<dbReference type="AlphaFoldDB" id="A0A9D2A0C4"/>
<name>A0A9D2A0C4_9FIRM</name>
<evidence type="ECO:0000313" key="3">
    <source>
        <dbReference type="Proteomes" id="UP000886750"/>
    </source>
</evidence>
<evidence type="ECO:0000313" key="2">
    <source>
        <dbReference type="EMBL" id="HIY97239.1"/>
    </source>
</evidence>
<sequence length="607" mass="67072">MSENFDSGSLGAFTSFPNDYIHKSNLPAYPVWSEEKINGTASAMLEYAADSEQFWHKMMTASVPFAAGTYTVAFQYQPVSFASGAFGTLKIGHAEDDNDTRGVGFDAQGIVQTHLINVKDAKAEKKGNIYQVYFTVEADAAHNNLQFSASGGAKFIVDDVAVYAGEIVPQFPENVLRDPDRTVVSNSNFENNNDESWTTLNEQHGESYLGGEIISDTSKKLNGYYSKVLYSSNLWATSFITNDSIMFETNTVYTVAFRYRAFEKEGYPNNENTLVIFGLREAASASLQKFRCISLAGDPVFYRYENGEKYAFISDIIQLTVDKHDGYNDVQVVFKTDSANNYIFSIGVYGCGSILLDDVRLIKGLGADELPEPEARDMSDYPSVIFAGARPESGYVSKQLDLPRAQTTNCPGDPRIEIVQPDKSIVTVDYAERTFVPTQDGVHKVVYYARNAAGYESYIYFNMTIKPRPNKPTITVDEKYLNELNGYTNEIVLLPFPEMTDDEDGIVSIEVNGPDGFYASQRQFLATKEGTYTVKYTATNGLNESTDFTFSLQITARPTEEDFVSEDKGDDSHDATGCSSAASVSALLFAVPAVAAAAIGLRRKNKQ</sequence>
<dbReference type="Gene3D" id="2.60.120.260">
    <property type="entry name" value="Galactose-binding domain-like"/>
    <property type="match status" value="1"/>
</dbReference>
<protein>
    <submittedName>
        <fullName evidence="2">Uncharacterized protein</fullName>
    </submittedName>
</protein>
<dbReference type="Proteomes" id="UP000886750">
    <property type="component" value="Unassembled WGS sequence"/>
</dbReference>
<keyword evidence="1" id="KW-0812">Transmembrane</keyword>
<keyword evidence="1" id="KW-1133">Transmembrane helix</keyword>
<accession>A0A9D2A0C4</accession>